<dbReference type="AlphaFoldDB" id="Q01NS5"/>
<dbReference type="STRING" id="234267.Acid_7797"/>
<evidence type="ECO:0000256" key="1">
    <source>
        <dbReference type="SAM" id="SignalP"/>
    </source>
</evidence>
<accession>Q01NS5</accession>
<proteinExistence type="predicted"/>
<evidence type="ECO:0000313" key="2">
    <source>
        <dbReference type="EMBL" id="ABJ88695.1"/>
    </source>
</evidence>
<protein>
    <recommendedName>
        <fullName evidence="3">PEP-CTERM protein-sorting domain-containing protein</fullName>
    </recommendedName>
</protein>
<dbReference type="HOGENOM" id="CLU_1271504_0_0_0"/>
<feature type="signal peptide" evidence="1">
    <location>
        <begin position="1"/>
        <end position="28"/>
    </location>
</feature>
<dbReference type="KEGG" id="sus:Acid_7797"/>
<dbReference type="OrthoDB" id="8902172at2"/>
<dbReference type="EMBL" id="CP000473">
    <property type="protein sequence ID" value="ABJ88695.1"/>
    <property type="molecule type" value="Genomic_DNA"/>
</dbReference>
<keyword evidence="1" id="KW-0732">Signal</keyword>
<dbReference type="eggNOG" id="ENOG50332UI">
    <property type="taxonomic scope" value="Bacteria"/>
</dbReference>
<dbReference type="InParanoid" id="Q01NS5"/>
<feature type="chain" id="PRO_5004162874" description="PEP-CTERM protein-sorting domain-containing protein" evidence="1">
    <location>
        <begin position="29"/>
        <end position="224"/>
    </location>
</feature>
<gene>
    <name evidence="2" type="ordered locus">Acid_7797</name>
</gene>
<evidence type="ECO:0008006" key="3">
    <source>
        <dbReference type="Google" id="ProtNLM"/>
    </source>
</evidence>
<organism evidence="2">
    <name type="scientific">Solibacter usitatus (strain Ellin6076)</name>
    <dbReference type="NCBI Taxonomy" id="234267"/>
    <lineage>
        <taxon>Bacteria</taxon>
        <taxon>Pseudomonadati</taxon>
        <taxon>Acidobacteriota</taxon>
        <taxon>Terriglobia</taxon>
        <taxon>Bryobacterales</taxon>
        <taxon>Solibacteraceae</taxon>
        <taxon>Candidatus Solibacter</taxon>
    </lineage>
</organism>
<reference evidence="2" key="1">
    <citation type="submission" date="2006-10" db="EMBL/GenBank/DDBJ databases">
        <title>Complete sequence of Solibacter usitatus Ellin6076.</title>
        <authorList>
            <consortium name="US DOE Joint Genome Institute"/>
            <person name="Copeland A."/>
            <person name="Lucas S."/>
            <person name="Lapidus A."/>
            <person name="Barry K."/>
            <person name="Detter J.C."/>
            <person name="Glavina del Rio T."/>
            <person name="Hammon N."/>
            <person name="Israni S."/>
            <person name="Dalin E."/>
            <person name="Tice H."/>
            <person name="Pitluck S."/>
            <person name="Thompson L.S."/>
            <person name="Brettin T."/>
            <person name="Bruce D."/>
            <person name="Han C."/>
            <person name="Tapia R."/>
            <person name="Gilna P."/>
            <person name="Schmutz J."/>
            <person name="Larimer F."/>
            <person name="Land M."/>
            <person name="Hauser L."/>
            <person name="Kyrpides N."/>
            <person name="Mikhailova N."/>
            <person name="Janssen P.H."/>
            <person name="Kuske C.R."/>
            <person name="Richardson P."/>
        </authorList>
    </citation>
    <scope>NUCLEOTIDE SEQUENCE</scope>
    <source>
        <strain evidence="2">Ellin6076</strain>
    </source>
</reference>
<name>Q01NS5_SOLUE</name>
<sequence precursor="true">MLLSFPSGLRSVALATLALGITSVSLPAAVINDPPNDFLNSFTTGPENGDLDVLTAEVFFDGANFTFTSTENGLIGATDNEFFVWGVDRGLHQPFFHDFAPNVLFDIVVVLQPNLTGLVIDFSPTNPDAPITLPAGSVTKSGNTITGIVPLADLPTRGSLPADYKVNFWPRVGLDPSNNAQISDFAPDTNDIGVTTPEPGTVLFLGGGLVLIALSRLRASHFRT</sequence>